<evidence type="ECO:0000313" key="3">
    <source>
        <dbReference type="EMBL" id="GEN30356.1"/>
    </source>
</evidence>
<dbReference type="InterPro" id="IPR040591">
    <property type="entry name" value="RqcP2_RBD"/>
</dbReference>
<sequence>MSIYQHFREEERPFIDQVLSWKENVERTYQPKLTDFLDPRQRRIVNILIPDTNDELKVLDNGGGEDTERRRMFIAPFYEPIDETDFQLTLIETVFPEKFVSISHKDVLGAFLSLGIVREKLGDIVIKDGTIQLVVAHEIALYVVMNLTQIKRATVRFSEQPMSKRIPNQEQWFQSTQTVTSLRLDNVIKEIYNISRKDARQAISKQLVKVNFKIVDDAKFIVEEGDLISFRGKGRSKLVDILGETRKGKTRMITAKLK</sequence>
<dbReference type="Proteomes" id="UP000321491">
    <property type="component" value="Unassembled WGS sequence"/>
</dbReference>
<dbReference type="Pfam" id="PF21278">
    <property type="entry name" value="YlmH_1st"/>
    <property type="match status" value="1"/>
</dbReference>
<dbReference type="RefSeq" id="WP_146935552.1">
    <property type="nucleotide sequence ID" value="NZ_BJXW01000008.1"/>
</dbReference>
<dbReference type="EMBL" id="BJXW01000008">
    <property type="protein sequence ID" value="GEN30356.1"/>
    <property type="molecule type" value="Genomic_DNA"/>
</dbReference>
<evidence type="ECO:0000256" key="1">
    <source>
        <dbReference type="PROSITE-ProRule" id="PRU00182"/>
    </source>
</evidence>
<keyword evidence="1" id="KW-0694">RNA-binding</keyword>
<protein>
    <submittedName>
        <fullName evidence="3">RNA-binding protein S4</fullName>
    </submittedName>
</protein>
<dbReference type="InterPro" id="IPR036986">
    <property type="entry name" value="S4_RNA-bd_sf"/>
</dbReference>
<accession>A0A511UUT4</accession>
<keyword evidence="4" id="KW-1185">Reference proteome</keyword>
<dbReference type="InterPro" id="IPR048443">
    <property type="entry name" value="RqcP2_N"/>
</dbReference>
<evidence type="ECO:0000313" key="4">
    <source>
        <dbReference type="Proteomes" id="UP000321491"/>
    </source>
</evidence>
<dbReference type="Gene3D" id="3.30.70.330">
    <property type="match status" value="1"/>
</dbReference>
<organism evidence="3 4">
    <name type="scientific">Cerasibacillus quisquiliarum</name>
    <dbReference type="NCBI Taxonomy" id="227865"/>
    <lineage>
        <taxon>Bacteria</taxon>
        <taxon>Bacillati</taxon>
        <taxon>Bacillota</taxon>
        <taxon>Bacilli</taxon>
        <taxon>Bacillales</taxon>
        <taxon>Bacillaceae</taxon>
        <taxon>Cerasibacillus</taxon>
    </lineage>
</organism>
<feature type="domain" description="RNA-binding S4" evidence="2">
    <location>
        <begin position="182"/>
        <end position="247"/>
    </location>
</feature>
<dbReference type="Pfam" id="PF17774">
    <property type="entry name" value="YlmH_RBD"/>
    <property type="match status" value="1"/>
</dbReference>
<dbReference type="Gene3D" id="3.30.1370.160">
    <property type="match status" value="1"/>
</dbReference>
<evidence type="ECO:0000259" key="2">
    <source>
        <dbReference type="SMART" id="SM00363"/>
    </source>
</evidence>
<dbReference type="SUPFAM" id="SSF55174">
    <property type="entry name" value="Alpha-L RNA-binding motif"/>
    <property type="match status" value="1"/>
</dbReference>
<dbReference type="OrthoDB" id="9812787at2"/>
<dbReference type="PROSITE" id="PS50889">
    <property type="entry name" value="S4"/>
    <property type="match status" value="1"/>
</dbReference>
<proteinExistence type="predicted"/>
<dbReference type="AlphaFoldDB" id="A0A511UUT4"/>
<gene>
    <name evidence="3" type="ORF">CQU01_05940</name>
</gene>
<dbReference type="InterPro" id="IPR012677">
    <property type="entry name" value="Nucleotide-bd_a/b_plait_sf"/>
</dbReference>
<dbReference type="InterPro" id="IPR002942">
    <property type="entry name" value="S4_RNA-bd"/>
</dbReference>
<dbReference type="SMART" id="SM00363">
    <property type="entry name" value="S4"/>
    <property type="match status" value="1"/>
</dbReference>
<reference evidence="3 4" key="1">
    <citation type="submission" date="2019-07" db="EMBL/GenBank/DDBJ databases">
        <title>Whole genome shotgun sequence of Cerasibacillus quisquiliarum NBRC 102429.</title>
        <authorList>
            <person name="Hosoyama A."/>
            <person name="Uohara A."/>
            <person name="Ohji S."/>
            <person name="Ichikawa N."/>
        </authorList>
    </citation>
    <scope>NUCLEOTIDE SEQUENCE [LARGE SCALE GENOMIC DNA]</scope>
    <source>
        <strain evidence="3 4">NBRC 102429</strain>
    </source>
</reference>
<dbReference type="GO" id="GO:0003723">
    <property type="term" value="F:RNA binding"/>
    <property type="evidence" value="ECO:0007669"/>
    <property type="project" value="UniProtKB-KW"/>
</dbReference>
<dbReference type="Pfam" id="PF01479">
    <property type="entry name" value="S4"/>
    <property type="match status" value="1"/>
</dbReference>
<name>A0A511UUT4_9BACI</name>
<dbReference type="CDD" id="cd00165">
    <property type="entry name" value="S4"/>
    <property type="match status" value="1"/>
</dbReference>
<dbReference type="Gene3D" id="3.10.290.10">
    <property type="entry name" value="RNA-binding S4 domain"/>
    <property type="match status" value="1"/>
</dbReference>
<comment type="caution">
    <text evidence="3">The sequence shown here is derived from an EMBL/GenBank/DDBJ whole genome shotgun (WGS) entry which is preliminary data.</text>
</comment>